<organism evidence="1 2">
    <name type="scientific">Planctopirus hydrillae</name>
    <dbReference type="NCBI Taxonomy" id="1841610"/>
    <lineage>
        <taxon>Bacteria</taxon>
        <taxon>Pseudomonadati</taxon>
        <taxon>Planctomycetota</taxon>
        <taxon>Planctomycetia</taxon>
        <taxon>Planctomycetales</taxon>
        <taxon>Planctomycetaceae</taxon>
        <taxon>Planctopirus</taxon>
    </lineage>
</organism>
<dbReference type="Gene3D" id="3.40.50.10320">
    <property type="entry name" value="LmbE-like"/>
    <property type="match status" value="1"/>
</dbReference>
<dbReference type="PANTHER" id="PTHR12993">
    <property type="entry name" value="N-ACETYLGLUCOSAMINYL-PHOSPHATIDYLINOSITOL DE-N-ACETYLASE-RELATED"/>
    <property type="match status" value="1"/>
</dbReference>
<dbReference type="RefSeq" id="WP_068851588.1">
    <property type="nucleotide sequence ID" value="NZ_LYDR01000152.1"/>
</dbReference>
<dbReference type="AlphaFoldDB" id="A0A1C3E5E6"/>
<reference evidence="1 2" key="1">
    <citation type="submission" date="2016-05" db="EMBL/GenBank/DDBJ databases">
        <title>Genomic and physiological characterization of Planctopirus sp. isolated from fresh water lake.</title>
        <authorList>
            <person name="Subhash Y."/>
            <person name="Ramana C."/>
        </authorList>
    </citation>
    <scope>NUCLEOTIDE SEQUENCE [LARGE SCALE GENOMIC DNA]</scope>
    <source>
        <strain evidence="1 2">JC280</strain>
    </source>
</reference>
<evidence type="ECO:0000313" key="2">
    <source>
        <dbReference type="Proteomes" id="UP000094828"/>
    </source>
</evidence>
<dbReference type="STRING" id="1841610.A6X21_12160"/>
<dbReference type="Proteomes" id="UP000094828">
    <property type="component" value="Unassembled WGS sequence"/>
</dbReference>
<dbReference type="GO" id="GO:0016811">
    <property type="term" value="F:hydrolase activity, acting on carbon-nitrogen (but not peptide) bonds, in linear amides"/>
    <property type="evidence" value="ECO:0007669"/>
    <property type="project" value="TreeGrafter"/>
</dbReference>
<comment type="caution">
    <text evidence="1">The sequence shown here is derived from an EMBL/GenBank/DDBJ whole genome shotgun (WGS) entry which is preliminary data.</text>
</comment>
<dbReference type="EMBL" id="LYDR01000152">
    <property type="protein sequence ID" value="ODA28468.1"/>
    <property type="molecule type" value="Genomic_DNA"/>
</dbReference>
<protein>
    <submittedName>
        <fullName evidence="1">GlcNAc-PI de-N-acetylase</fullName>
    </submittedName>
</protein>
<dbReference type="PANTHER" id="PTHR12993:SF11">
    <property type="entry name" value="N-ACETYLGLUCOSAMINYL-PHOSPHATIDYLINOSITOL DE-N-ACETYLASE"/>
    <property type="match status" value="1"/>
</dbReference>
<proteinExistence type="predicted"/>
<gene>
    <name evidence="1" type="ORF">A6X21_12160</name>
</gene>
<dbReference type="SUPFAM" id="SSF102588">
    <property type="entry name" value="LmbE-like"/>
    <property type="match status" value="1"/>
</dbReference>
<dbReference type="OrthoDB" id="9790023at2"/>
<dbReference type="Pfam" id="PF02585">
    <property type="entry name" value="PIG-L"/>
    <property type="match status" value="1"/>
</dbReference>
<accession>A0A1C3E5E6</accession>
<dbReference type="InterPro" id="IPR003737">
    <property type="entry name" value="GlcNAc_PI_deacetylase-related"/>
</dbReference>
<name>A0A1C3E5E6_9PLAN</name>
<keyword evidence="2" id="KW-1185">Reference proteome</keyword>
<dbReference type="InterPro" id="IPR024078">
    <property type="entry name" value="LmbE-like_dom_sf"/>
</dbReference>
<sequence>MNRPLRILVIGAHPDDCELKAGGICALYRQAGHEVTFVSVSCGNAGHHRLKPRELAEVRKAEAEAVARLMGIGYIIMGQNDGEILPTLELRQKMIALIRREQPDLVLTHRPNDYHPDHRGTSQVVADAAYLLIVPNIVPEVPALRENPVIMYLSDNFQKPTPFEPAVVVDVTPVFESILDQLACHACQFGQWLPYTMLKPEVEGAAAIRQAAQDFYEGFNGPLASRFHKEIEATYGPEKAGQVQFIEAFEPCEYGAPLTAEAKKQLFPFLP</sequence>
<evidence type="ECO:0000313" key="1">
    <source>
        <dbReference type="EMBL" id="ODA28468.1"/>
    </source>
</evidence>